<evidence type="ECO:0000259" key="1">
    <source>
        <dbReference type="Pfam" id="PF02464"/>
    </source>
</evidence>
<evidence type="ECO:0000313" key="3">
    <source>
        <dbReference type="Proteomes" id="UP000503820"/>
    </source>
</evidence>
<comment type="caution">
    <text evidence="2">The sequence shown here is derived from an EMBL/GenBank/DDBJ whole genome shotgun (WGS) entry which is preliminary data.</text>
</comment>
<dbReference type="EMBL" id="BLVP01000036">
    <property type="protein sequence ID" value="GFM38240.1"/>
    <property type="molecule type" value="Genomic_DNA"/>
</dbReference>
<sequence length="165" mass="17253">MDATHRHLLIERLGTLLAERRLLLGTAESCTGGLIAAACTDVSGSSAWFAGGIVAYANAVKENVLRVPRSILDTHGAVSEQTVRAMTQGACAVLGTDMAIAVSGVAGPTGGSPEKPVGTVWLAATLRGTIITQRHHFSGPRHAVREQTVLASIPMLLDLLESAYR</sequence>
<dbReference type="Pfam" id="PF02464">
    <property type="entry name" value="CinA"/>
    <property type="match status" value="1"/>
</dbReference>
<dbReference type="InterPro" id="IPR036653">
    <property type="entry name" value="CinA-like_C"/>
</dbReference>
<reference evidence="2 3" key="1">
    <citation type="submission" date="2020-05" db="EMBL/GenBank/DDBJ databases">
        <title>Draft genome sequence of Desulfovibrio psychrotolerans JS1T.</title>
        <authorList>
            <person name="Ueno A."/>
            <person name="Tamazawa S."/>
            <person name="Tamamura S."/>
            <person name="Murakami T."/>
            <person name="Kiyama T."/>
            <person name="Inomata H."/>
            <person name="Amano Y."/>
            <person name="Miyakawa K."/>
            <person name="Tamaki H."/>
            <person name="Naganuma T."/>
            <person name="Kaneko K."/>
        </authorList>
    </citation>
    <scope>NUCLEOTIDE SEQUENCE [LARGE SCALE GENOMIC DNA]</scope>
    <source>
        <strain evidence="2 3">JS1</strain>
    </source>
</reference>
<feature type="domain" description="CinA C-terminal" evidence="1">
    <location>
        <begin position="9"/>
        <end position="159"/>
    </location>
</feature>
<dbReference type="InterPro" id="IPR008136">
    <property type="entry name" value="CinA_C"/>
</dbReference>
<proteinExistence type="predicted"/>
<dbReference type="SUPFAM" id="SSF142433">
    <property type="entry name" value="CinA-like"/>
    <property type="match status" value="1"/>
</dbReference>
<organism evidence="2 3">
    <name type="scientific">Desulfovibrio psychrotolerans</name>
    <dbReference type="NCBI Taxonomy" id="415242"/>
    <lineage>
        <taxon>Bacteria</taxon>
        <taxon>Pseudomonadati</taxon>
        <taxon>Thermodesulfobacteriota</taxon>
        <taxon>Desulfovibrionia</taxon>
        <taxon>Desulfovibrionales</taxon>
        <taxon>Desulfovibrionaceae</taxon>
        <taxon>Desulfovibrio</taxon>
    </lineage>
</organism>
<keyword evidence="3" id="KW-1185">Reference proteome</keyword>
<name>A0A7J0BX00_9BACT</name>
<protein>
    <recommendedName>
        <fullName evidence="1">CinA C-terminal domain-containing protein</fullName>
    </recommendedName>
</protein>
<dbReference type="NCBIfam" id="TIGR00199">
    <property type="entry name" value="PncC_domain"/>
    <property type="match status" value="1"/>
</dbReference>
<dbReference type="RefSeq" id="WP_174410866.1">
    <property type="nucleotide sequence ID" value="NZ_BLVP01000036.1"/>
</dbReference>
<dbReference type="Proteomes" id="UP000503820">
    <property type="component" value="Unassembled WGS sequence"/>
</dbReference>
<dbReference type="Gene3D" id="3.90.950.20">
    <property type="entry name" value="CinA-like"/>
    <property type="match status" value="1"/>
</dbReference>
<evidence type="ECO:0000313" key="2">
    <source>
        <dbReference type="EMBL" id="GFM38240.1"/>
    </source>
</evidence>
<dbReference type="AlphaFoldDB" id="A0A7J0BX00"/>
<accession>A0A7J0BX00</accession>
<gene>
    <name evidence="2" type="ORF">DSM19430T_29240</name>
</gene>